<proteinExistence type="predicted"/>
<accession>A0A2H4SHX5</accession>
<name>A0A2H4SHX5_CORMI</name>
<dbReference type="VEuPathDB" id="FungiDB:CCM_07827"/>
<dbReference type="AlphaFoldDB" id="A0A2H4SHX5"/>
<gene>
    <name evidence="2" type="ORF">A9K55_007187</name>
</gene>
<reference evidence="2 3" key="1">
    <citation type="journal article" date="2017" name="BMC Genomics">
        <title>Chromosome level assembly and secondary metabolite potential of the parasitic fungus Cordyceps militaris.</title>
        <authorList>
            <person name="Kramer G.J."/>
            <person name="Nodwell J.R."/>
        </authorList>
    </citation>
    <scope>NUCLEOTIDE SEQUENCE [LARGE SCALE GENOMIC DNA]</scope>
    <source>
        <strain evidence="2 3">ATCC 34164</strain>
    </source>
</reference>
<protein>
    <submittedName>
        <fullName evidence="2">Uncharacterized protein</fullName>
    </submittedName>
</protein>
<feature type="compositionally biased region" description="Low complexity" evidence="1">
    <location>
        <begin position="136"/>
        <end position="147"/>
    </location>
</feature>
<evidence type="ECO:0000313" key="2">
    <source>
        <dbReference type="EMBL" id="ATY62703.1"/>
    </source>
</evidence>
<sequence length="229" mass="26093">MSQLPRPAVLREYASFVKQRLQPLLSSEEIRQYRPECLPLWSTISKNVYPWLPWTRRVVFNVTSLSEGSVLDAIIAQALFGRARMMEQKWFQDVHRLHGSCLDSYPKDAPLEFAQSQAAIFGDTGRSEPPPPPTETTPTETTLTETQPTQDLLARLQAKIEEINTFETQQHKNLEDLFSALAKSYPGIKGVLCGVRHSFRGRHDRCAEREVLLSATSEYIQEMECQGQI</sequence>
<evidence type="ECO:0000313" key="3">
    <source>
        <dbReference type="Proteomes" id="UP000323067"/>
    </source>
</evidence>
<evidence type="ECO:0000256" key="1">
    <source>
        <dbReference type="SAM" id="MobiDB-lite"/>
    </source>
</evidence>
<dbReference type="VEuPathDB" id="FungiDB:A9K55_007187"/>
<dbReference type="OrthoDB" id="4865422at2759"/>
<organism evidence="2 3">
    <name type="scientific">Cordyceps militaris</name>
    <name type="common">Caterpillar fungus</name>
    <name type="synonym">Clavaria militaris</name>
    <dbReference type="NCBI Taxonomy" id="73501"/>
    <lineage>
        <taxon>Eukaryota</taxon>
        <taxon>Fungi</taxon>
        <taxon>Dikarya</taxon>
        <taxon>Ascomycota</taxon>
        <taxon>Pezizomycotina</taxon>
        <taxon>Sordariomycetes</taxon>
        <taxon>Hypocreomycetidae</taxon>
        <taxon>Hypocreales</taxon>
        <taxon>Cordycipitaceae</taxon>
        <taxon>Cordyceps</taxon>
    </lineage>
</organism>
<dbReference type="Proteomes" id="UP000323067">
    <property type="component" value="Chromosome vii"/>
</dbReference>
<dbReference type="EMBL" id="CP023324">
    <property type="protein sequence ID" value="ATY62703.1"/>
    <property type="molecule type" value="Genomic_DNA"/>
</dbReference>
<feature type="region of interest" description="Disordered" evidence="1">
    <location>
        <begin position="122"/>
        <end position="147"/>
    </location>
</feature>